<feature type="non-terminal residue" evidence="1">
    <location>
        <position position="81"/>
    </location>
</feature>
<dbReference type="Gene3D" id="3.30.1540.20">
    <property type="entry name" value="MutL, C-terminal domain, dimerisation subdomain"/>
    <property type="match status" value="1"/>
</dbReference>
<dbReference type="Proteomes" id="UP000297538">
    <property type="component" value="Unassembled WGS sequence"/>
</dbReference>
<reference evidence="1 2" key="1">
    <citation type="submission" date="2018-03" db="EMBL/GenBank/DDBJ databases">
        <title>Non-Typhoidal Salmonella genome sequencing and assembly.</title>
        <authorList>
            <person name="Matchawe C."/>
        </authorList>
    </citation>
    <scope>NUCLEOTIDE SEQUENCE [LARGE SCALE GENOMIC DNA]</scope>
    <source>
        <strain evidence="1 2">34ev</strain>
    </source>
</reference>
<comment type="caution">
    <text evidence="1">The sequence shown here is derived from an EMBL/GenBank/DDBJ whole genome shotgun (WGS) entry which is preliminary data.</text>
</comment>
<feature type="non-terminal residue" evidence="1">
    <location>
        <position position="1"/>
    </location>
</feature>
<dbReference type="AlphaFoldDB" id="A0A659P3A0"/>
<protein>
    <submittedName>
        <fullName evidence="1">DNA mismatch repair protein MutL</fullName>
    </submittedName>
</protein>
<evidence type="ECO:0000313" key="1">
    <source>
        <dbReference type="EMBL" id="TGC64891.1"/>
    </source>
</evidence>
<gene>
    <name evidence="1" type="ORF">C9F00_22570</name>
</gene>
<sequence length="81" mass="8257">NGGRQPAGGWPHAQPGYQKQQGEVYRTLLQTPTTSPAPEPVAPALDGHSQSFGRVLTIVGGDCALLEHAGTIQLGAGRGAG</sequence>
<dbReference type="InterPro" id="IPR042120">
    <property type="entry name" value="MutL_C_dimsub"/>
</dbReference>
<proteinExistence type="predicted"/>
<evidence type="ECO:0000313" key="2">
    <source>
        <dbReference type="Proteomes" id="UP000297538"/>
    </source>
</evidence>
<organism evidence="1 2">
    <name type="scientific">Salmonella enterica subsp. enterica serovar Wilhelmsburg</name>
    <dbReference type="NCBI Taxonomy" id="1960126"/>
    <lineage>
        <taxon>Bacteria</taxon>
        <taxon>Pseudomonadati</taxon>
        <taxon>Pseudomonadota</taxon>
        <taxon>Gammaproteobacteria</taxon>
        <taxon>Enterobacterales</taxon>
        <taxon>Enterobacteriaceae</taxon>
        <taxon>Salmonella</taxon>
    </lineage>
</organism>
<dbReference type="EMBL" id="PYKC01000145">
    <property type="protein sequence ID" value="TGC64891.1"/>
    <property type="molecule type" value="Genomic_DNA"/>
</dbReference>
<accession>A0A659P3A0</accession>
<name>A0A659P3A0_SALET</name>